<gene>
    <name evidence="1" type="ORF">SLNSH_16990</name>
</gene>
<sequence length="159" mass="16937">MGARTYNLDVKMILDDGKFANTSSRQGRIGGISETASEIDLGGGFGLSDNPRSDLQVIIDLTGIDISSNDEVYRLLIQGSNDVNFASGVENLAVKEWGAPAVLPGAGGVGATPVVGRYEIGFTNEQADRIFRYIRAYWVVAGTTPSIQGSVWLAQKPGR</sequence>
<name>A0A2T1HQ78_9HYPH</name>
<dbReference type="EMBL" id="PVZS01000020">
    <property type="protein sequence ID" value="PSC03805.1"/>
    <property type="molecule type" value="Genomic_DNA"/>
</dbReference>
<comment type="caution">
    <text evidence="1">The sequence shown here is derived from an EMBL/GenBank/DDBJ whole genome shotgun (WGS) entry which is preliminary data.</text>
</comment>
<evidence type="ECO:0000313" key="1">
    <source>
        <dbReference type="EMBL" id="PSC03805.1"/>
    </source>
</evidence>
<keyword evidence="2" id="KW-1185">Reference proteome</keyword>
<dbReference type="AlphaFoldDB" id="A0A2T1HQ78"/>
<dbReference type="RefSeq" id="WP_106338206.1">
    <property type="nucleotide sequence ID" value="NZ_PVZS01000020.1"/>
</dbReference>
<dbReference type="OrthoDB" id="8449078at2"/>
<organism evidence="1 2">
    <name type="scientific">Alsobacter soli</name>
    <dbReference type="NCBI Taxonomy" id="2109933"/>
    <lineage>
        <taxon>Bacteria</taxon>
        <taxon>Pseudomonadati</taxon>
        <taxon>Pseudomonadota</taxon>
        <taxon>Alphaproteobacteria</taxon>
        <taxon>Hyphomicrobiales</taxon>
        <taxon>Alsobacteraceae</taxon>
        <taxon>Alsobacter</taxon>
    </lineage>
</organism>
<proteinExistence type="predicted"/>
<dbReference type="Proteomes" id="UP000239772">
    <property type="component" value="Unassembled WGS sequence"/>
</dbReference>
<protein>
    <submittedName>
        <fullName evidence="1">Uncharacterized protein</fullName>
    </submittedName>
</protein>
<accession>A0A2T1HQ78</accession>
<reference evidence="2" key="1">
    <citation type="submission" date="2018-03" db="EMBL/GenBank/DDBJ databases">
        <authorList>
            <person name="Sun L."/>
            <person name="Liu H."/>
            <person name="Chen W."/>
            <person name="Huang K."/>
            <person name="Liu W."/>
            <person name="Gao X."/>
        </authorList>
    </citation>
    <scope>NUCLEOTIDE SEQUENCE [LARGE SCALE GENOMIC DNA]</scope>
    <source>
        <strain evidence="2">SH9</strain>
    </source>
</reference>
<evidence type="ECO:0000313" key="2">
    <source>
        <dbReference type="Proteomes" id="UP000239772"/>
    </source>
</evidence>